<feature type="transmembrane region" description="Helical" evidence="1">
    <location>
        <begin position="171"/>
        <end position="192"/>
    </location>
</feature>
<organism evidence="2 3">
    <name type="scientific">Murinocardiopsis flavida</name>
    <dbReference type="NCBI Taxonomy" id="645275"/>
    <lineage>
        <taxon>Bacteria</taxon>
        <taxon>Bacillati</taxon>
        <taxon>Actinomycetota</taxon>
        <taxon>Actinomycetes</taxon>
        <taxon>Streptosporangiales</taxon>
        <taxon>Nocardiopsidaceae</taxon>
        <taxon>Murinocardiopsis</taxon>
    </lineage>
</organism>
<reference evidence="2 3" key="1">
    <citation type="submission" date="2018-03" db="EMBL/GenBank/DDBJ databases">
        <title>Genomic Encyclopedia of Archaeal and Bacterial Type Strains, Phase II (KMG-II): from individual species to whole genera.</title>
        <authorList>
            <person name="Goeker M."/>
        </authorList>
    </citation>
    <scope>NUCLEOTIDE SEQUENCE [LARGE SCALE GENOMIC DNA]</scope>
    <source>
        <strain evidence="2 3">DSM 45312</strain>
    </source>
</reference>
<feature type="transmembrane region" description="Helical" evidence="1">
    <location>
        <begin position="83"/>
        <end position="103"/>
    </location>
</feature>
<protein>
    <submittedName>
        <fullName evidence="2">Putative membrane protein</fullName>
    </submittedName>
</protein>
<proteinExistence type="predicted"/>
<evidence type="ECO:0000313" key="2">
    <source>
        <dbReference type="EMBL" id="PSK98813.1"/>
    </source>
</evidence>
<evidence type="ECO:0000256" key="1">
    <source>
        <dbReference type="SAM" id="Phobius"/>
    </source>
</evidence>
<dbReference type="EMBL" id="PYGA01000004">
    <property type="protein sequence ID" value="PSK98813.1"/>
    <property type="molecule type" value="Genomic_DNA"/>
</dbReference>
<feature type="transmembrane region" description="Helical" evidence="1">
    <location>
        <begin position="204"/>
        <end position="224"/>
    </location>
</feature>
<dbReference type="RefSeq" id="WP_106582152.1">
    <property type="nucleotide sequence ID" value="NZ_PYGA01000004.1"/>
</dbReference>
<feature type="transmembrane region" description="Helical" evidence="1">
    <location>
        <begin position="143"/>
        <end position="164"/>
    </location>
</feature>
<dbReference type="AlphaFoldDB" id="A0A2P8DNQ0"/>
<evidence type="ECO:0000313" key="3">
    <source>
        <dbReference type="Proteomes" id="UP000240542"/>
    </source>
</evidence>
<name>A0A2P8DNQ0_9ACTN</name>
<feature type="transmembrane region" description="Helical" evidence="1">
    <location>
        <begin position="110"/>
        <end position="131"/>
    </location>
</feature>
<gene>
    <name evidence="2" type="ORF">CLV63_10437</name>
</gene>
<keyword evidence="1" id="KW-0812">Transmembrane</keyword>
<keyword evidence="3" id="KW-1185">Reference proteome</keyword>
<dbReference type="InterPro" id="IPR009339">
    <property type="entry name" value="DUF998"/>
</dbReference>
<dbReference type="Proteomes" id="UP000240542">
    <property type="component" value="Unassembled WGS sequence"/>
</dbReference>
<keyword evidence="1" id="KW-0472">Membrane</keyword>
<comment type="caution">
    <text evidence="2">The sequence shown here is derived from an EMBL/GenBank/DDBJ whole genome shotgun (WGS) entry which is preliminary data.</text>
</comment>
<accession>A0A2P8DNQ0</accession>
<dbReference type="Pfam" id="PF06197">
    <property type="entry name" value="DUF998"/>
    <property type="match status" value="1"/>
</dbReference>
<keyword evidence="1" id="KW-1133">Transmembrane helix</keyword>
<sequence length="227" mass="23701">MTTLQTGVRSVPKFPLATTPRIMVAATCWILCLGFFVIEAIVQSAWTTPYSMVDNYISDLGATECGTVTIKNYQEYVCSPLHALMNGAYIGVGVLAILGAALGRAAWPKGGLATTGLVLVALAGVGAIIAGVYPENVDLDLHLLGAVIAIPMSNIGMGLLALALRRTNPVLSAFTGAAVLIGLTGLVFVAMAPDSGIGLVERLAGYPFEIWKVVIGLAVLTAWIRRS</sequence>
<dbReference type="OrthoDB" id="5191116at2"/>
<feature type="transmembrane region" description="Helical" evidence="1">
    <location>
        <begin position="22"/>
        <end position="46"/>
    </location>
</feature>